<comment type="caution">
    <text evidence="2">The sequence shown here is derived from an EMBL/GenBank/DDBJ whole genome shotgun (WGS) entry which is preliminary data.</text>
</comment>
<accession>A0A8H6NU48</accession>
<dbReference type="Pfam" id="PF12770">
    <property type="entry name" value="CHAT"/>
    <property type="match status" value="1"/>
</dbReference>
<dbReference type="Gene3D" id="1.10.150.90">
    <property type="entry name" value="Immunodeficiency lentiviruses, gag gene matrix protein p17"/>
    <property type="match status" value="1"/>
</dbReference>
<dbReference type="EMBL" id="WIGM01000072">
    <property type="protein sequence ID" value="KAF6842424.1"/>
    <property type="molecule type" value="Genomic_DNA"/>
</dbReference>
<keyword evidence="3" id="KW-1185">Reference proteome</keyword>
<dbReference type="InterPro" id="IPR011990">
    <property type="entry name" value="TPR-like_helical_dom_sf"/>
</dbReference>
<dbReference type="Proteomes" id="UP000639643">
    <property type="component" value="Unassembled WGS sequence"/>
</dbReference>
<evidence type="ECO:0000313" key="2">
    <source>
        <dbReference type="EMBL" id="KAF6842424.1"/>
    </source>
</evidence>
<dbReference type="Gene3D" id="1.25.40.10">
    <property type="entry name" value="Tetratricopeptide repeat domain"/>
    <property type="match status" value="1"/>
</dbReference>
<dbReference type="OrthoDB" id="9991317at2759"/>
<sequence length="1023" mass="113065">MSIPDGYPGRAASLHEGVSALLQLFFENKQMTLLDGAINLFHDNIGLVPEDDPHRSALLTNAGAVFGTRFSHTRMLVDIDESIRLTREAIEITDNIGNLITLYDNLSRAHQNRFSKTGKLEDMNDGIEAKSTCIAITPEDHPQWPAFMSELGSRLGDRFARTGQMTDLEDGIQAARQAVEAAHDHSPGRARCSNNLGTLLSLKFKSLGAKQDLNESIHYGREALNTGTIDQGRRIIYLSNLGNRLGFRFEAFGHMQDLEEAIQRLREAAHLIQGPVRFVDRGTHCGILSNLALQLRRAYEYTRSMEFLEDAISEARNAIKVTRMPDDETTIASDPGAMLLGLPSSDLGSLLANLTGLLNSRPEELVGPAEAQEAISIAEEAVDNLSRVDPLRVIDTAFNNLGGAFYRRFAINGASKDESDLDRAIEWATKAIETSPTDHPERASWLMNLGGYLQQRYARSGSAEDLDRSIYSLSQVVLFEGGRINTRIVASRKFLSAPGCLEDSNVERSYTVARAATRLISSFASSALRPAEMRFLLHEAVGVASDCAAIALHMGRGASEALETLEMSRGVIASSVLDLRTDASLLRQKHPELASLYDDLRSELDAPGLPEPTGTRNAGSASLFDRRQRAGSEMARLLETIRKQDGFEQFLVPATEAQMRAAASQGPIVYINMSIHRCDALIIEESGVRALELPQLTWSRATEHVERLQSPETLIWLWDAIVGPILEELGFTGPPGDAWPRVWWIPTGPLVRFPFHAAGRHFIPGHKTCLDRVISSYNSSIKGILHSRQRPRTKDMQSNVVLVSMGDTPELGRLQHAESEVDIVEAICLSVGLPCERPAAAQEDVLNALRSCRVFHFAGHGSTRTNPLQSSLLLGDWKSRPLTVESILDTNLSSGPPFLAYLSACRTGRVENEWLADEHLHVTSAFQLAGFRHVVGTLWDADDALCEDMAGRFYGFVSGSGFEDGCVSEGLHRATRSLRDEWVAEQKRLRLEREQKRGSDRTIERHETAQRMPAWVPYVHFGV</sequence>
<reference evidence="2" key="1">
    <citation type="journal article" date="2020" name="Phytopathology">
        <title>Genome Sequence Resources of Colletotrichum truncatum, C. plurivorum, C. musicola, and C. sojae: Four Species Pathogenic to Soybean (Glycine max).</title>
        <authorList>
            <person name="Rogerio F."/>
            <person name="Boufleur T.R."/>
            <person name="Ciampi-Guillardi M."/>
            <person name="Sukno S.A."/>
            <person name="Thon M.R."/>
            <person name="Massola Junior N.S."/>
            <person name="Baroncelli R."/>
        </authorList>
    </citation>
    <scope>NUCLEOTIDE SEQUENCE</scope>
    <source>
        <strain evidence="2">LFN0074</strain>
    </source>
</reference>
<evidence type="ECO:0000313" key="3">
    <source>
        <dbReference type="Proteomes" id="UP000639643"/>
    </source>
</evidence>
<protein>
    <submittedName>
        <fullName evidence="2">TPR domain-containing protein</fullName>
    </submittedName>
</protein>
<evidence type="ECO:0000259" key="1">
    <source>
        <dbReference type="Pfam" id="PF12770"/>
    </source>
</evidence>
<dbReference type="InterPro" id="IPR012344">
    <property type="entry name" value="Matrix_HIV/RSV_N"/>
</dbReference>
<dbReference type="AlphaFoldDB" id="A0A8H6NU48"/>
<proteinExistence type="predicted"/>
<organism evidence="2 3">
    <name type="scientific">Colletotrichum musicola</name>
    <dbReference type="NCBI Taxonomy" id="2175873"/>
    <lineage>
        <taxon>Eukaryota</taxon>
        <taxon>Fungi</taxon>
        <taxon>Dikarya</taxon>
        <taxon>Ascomycota</taxon>
        <taxon>Pezizomycotina</taxon>
        <taxon>Sordariomycetes</taxon>
        <taxon>Hypocreomycetidae</taxon>
        <taxon>Glomerellales</taxon>
        <taxon>Glomerellaceae</taxon>
        <taxon>Colletotrichum</taxon>
        <taxon>Colletotrichum orchidearum species complex</taxon>
    </lineage>
</organism>
<name>A0A8H6NU48_9PEZI</name>
<feature type="domain" description="CHAT" evidence="1">
    <location>
        <begin position="713"/>
        <end position="1020"/>
    </location>
</feature>
<gene>
    <name evidence="2" type="ORF">CMUS01_03129</name>
</gene>
<dbReference type="InterPro" id="IPR024983">
    <property type="entry name" value="CHAT_dom"/>
</dbReference>